<reference evidence="2 3" key="1">
    <citation type="submission" date="2018-10" db="EMBL/GenBank/DDBJ databases">
        <authorList>
            <person name="Zhang X."/>
        </authorList>
    </citation>
    <scope>NUCLEOTIDE SEQUENCE [LARGE SCALE GENOMIC DNA]</scope>
    <source>
        <strain evidence="2 3">SK-G1</strain>
    </source>
</reference>
<keyword evidence="1" id="KW-1133">Transmembrane helix</keyword>
<accession>A0A3G2R1M9</accession>
<name>A0A3G2R1M9_9FIRM</name>
<dbReference type="AlphaFoldDB" id="A0A3G2R1M9"/>
<keyword evidence="1" id="KW-0812">Transmembrane</keyword>
<dbReference type="KEGG" id="bacg:D2962_00990"/>
<dbReference type="Proteomes" id="UP000280960">
    <property type="component" value="Chromosome"/>
</dbReference>
<evidence type="ECO:0000313" key="2">
    <source>
        <dbReference type="EMBL" id="AYO29366.1"/>
    </source>
</evidence>
<evidence type="ECO:0000256" key="1">
    <source>
        <dbReference type="SAM" id="Phobius"/>
    </source>
</evidence>
<proteinExistence type="predicted"/>
<feature type="transmembrane region" description="Helical" evidence="1">
    <location>
        <begin position="20"/>
        <end position="43"/>
    </location>
</feature>
<feature type="transmembrane region" description="Helical" evidence="1">
    <location>
        <begin position="50"/>
        <end position="67"/>
    </location>
</feature>
<keyword evidence="1" id="KW-0472">Membrane</keyword>
<sequence>MYINENLSFRKESDFEMAIIMEGLGEIMLAYLPFLISYFLNFLFTQSIKLNTIIIIFTILITPILFIPL</sequence>
<keyword evidence="3" id="KW-1185">Reference proteome</keyword>
<protein>
    <submittedName>
        <fullName evidence="2">Uncharacterized protein</fullName>
    </submittedName>
</protein>
<gene>
    <name evidence="2" type="ORF">D2962_00990</name>
</gene>
<dbReference type="EMBL" id="CP033169">
    <property type="protein sequence ID" value="AYO29366.1"/>
    <property type="molecule type" value="Genomic_DNA"/>
</dbReference>
<organism evidence="2 3">
    <name type="scientific">Biomaibacter acetigenes</name>
    <dbReference type="NCBI Taxonomy" id="2316383"/>
    <lineage>
        <taxon>Bacteria</taxon>
        <taxon>Bacillati</taxon>
        <taxon>Bacillota</taxon>
        <taxon>Clostridia</taxon>
        <taxon>Thermosediminibacterales</taxon>
        <taxon>Tepidanaerobacteraceae</taxon>
        <taxon>Biomaibacter</taxon>
    </lineage>
</organism>
<evidence type="ECO:0000313" key="3">
    <source>
        <dbReference type="Proteomes" id="UP000280960"/>
    </source>
</evidence>